<organism evidence="2 3">
    <name type="scientific">Sporosarcina quadrami</name>
    <dbReference type="NCBI Taxonomy" id="2762234"/>
    <lineage>
        <taxon>Bacteria</taxon>
        <taxon>Bacillati</taxon>
        <taxon>Bacillota</taxon>
        <taxon>Bacilli</taxon>
        <taxon>Bacillales</taxon>
        <taxon>Caryophanaceae</taxon>
        <taxon>Sporosarcina</taxon>
    </lineage>
</organism>
<sequence>MEKGSSDKKKWLRFFLTFGFFSVIWFFIFYIINKVINDSGDAIYFGTPLSAYWVFYSCAVIYGMTTWGLYVSIKQGRRGKSFEEVRSGARIVLRLAAVPILLTLPFLYLGLNNSLVITEEKITFKPFWSLKQSSYEWTDGVSSVEIDYSIPYEREASRSSFNGKYILHFGDGKQIDVWTNTLEGGVSAVQEIDAIVQTKHIPFVVRHAPTEETINRFFSTNAEFIRELYSR</sequence>
<feature type="transmembrane region" description="Helical" evidence="1">
    <location>
        <begin position="12"/>
        <end position="32"/>
    </location>
</feature>
<proteinExistence type="predicted"/>
<evidence type="ECO:0000313" key="3">
    <source>
        <dbReference type="Proteomes" id="UP000626786"/>
    </source>
</evidence>
<accession>A0ABR8UDZ6</accession>
<gene>
    <name evidence="2" type="ORF">H9649_16905</name>
</gene>
<dbReference type="RefSeq" id="WP_191696078.1">
    <property type="nucleotide sequence ID" value="NZ_JACSQN010000026.1"/>
</dbReference>
<dbReference type="EMBL" id="JACSQN010000026">
    <property type="protein sequence ID" value="MBD7986252.1"/>
    <property type="molecule type" value="Genomic_DNA"/>
</dbReference>
<keyword evidence="3" id="KW-1185">Reference proteome</keyword>
<reference evidence="2 3" key="1">
    <citation type="submission" date="2020-08" db="EMBL/GenBank/DDBJ databases">
        <title>A Genomic Blueprint of the Chicken Gut Microbiome.</title>
        <authorList>
            <person name="Gilroy R."/>
            <person name="Ravi A."/>
            <person name="Getino M."/>
            <person name="Pursley I."/>
            <person name="Horton D.L."/>
            <person name="Alikhan N.-F."/>
            <person name="Baker D."/>
            <person name="Gharbi K."/>
            <person name="Hall N."/>
            <person name="Watson M."/>
            <person name="Adriaenssens E.M."/>
            <person name="Foster-Nyarko E."/>
            <person name="Jarju S."/>
            <person name="Secka A."/>
            <person name="Antonio M."/>
            <person name="Oren A."/>
            <person name="Chaudhuri R."/>
            <person name="La Ragione R.M."/>
            <person name="Hildebrand F."/>
            <person name="Pallen M.J."/>
        </authorList>
    </citation>
    <scope>NUCLEOTIDE SEQUENCE [LARGE SCALE GENOMIC DNA]</scope>
    <source>
        <strain evidence="2 3">Sa2YVA2</strain>
    </source>
</reference>
<evidence type="ECO:0000256" key="1">
    <source>
        <dbReference type="SAM" id="Phobius"/>
    </source>
</evidence>
<keyword evidence="1" id="KW-1133">Transmembrane helix</keyword>
<evidence type="ECO:0000313" key="2">
    <source>
        <dbReference type="EMBL" id="MBD7986252.1"/>
    </source>
</evidence>
<keyword evidence="1" id="KW-0812">Transmembrane</keyword>
<feature type="transmembrane region" description="Helical" evidence="1">
    <location>
        <begin position="52"/>
        <end position="70"/>
    </location>
</feature>
<comment type="caution">
    <text evidence="2">The sequence shown here is derived from an EMBL/GenBank/DDBJ whole genome shotgun (WGS) entry which is preliminary data.</text>
</comment>
<dbReference type="Proteomes" id="UP000626786">
    <property type="component" value="Unassembled WGS sequence"/>
</dbReference>
<name>A0ABR8UDZ6_9BACL</name>
<keyword evidence="1" id="KW-0472">Membrane</keyword>
<feature type="transmembrane region" description="Helical" evidence="1">
    <location>
        <begin position="91"/>
        <end position="111"/>
    </location>
</feature>
<protein>
    <submittedName>
        <fullName evidence="2">Uncharacterized protein</fullName>
    </submittedName>
</protein>